<accession>A0ABN9R154</accession>
<organism evidence="1 2">
    <name type="scientific">Prorocentrum cordatum</name>
    <dbReference type="NCBI Taxonomy" id="2364126"/>
    <lineage>
        <taxon>Eukaryota</taxon>
        <taxon>Sar</taxon>
        <taxon>Alveolata</taxon>
        <taxon>Dinophyceae</taxon>
        <taxon>Prorocentrales</taxon>
        <taxon>Prorocentraceae</taxon>
        <taxon>Prorocentrum</taxon>
    </lineage>
</organism>
<comment type="caution">
    <text evidence="1">The sequence shown here is derived from an EMBL/GenBank/DDBJ whole genome shotgun (WGS) entry which is preliminary data.</text>
</comment>
<sequence length="549" mass="60187">MESSFQALQCAECPLVTYDRYACLHPLASFSGYIDDTAIGLHHTNAQRVVQLAVQAGRDFQQVAKRLGSRINDKFVIVASSAAIGREVAMQLNVSEDAAVRRAVSYLGVDYSAGRVRQAPGARAKQRARLARHKRRMRKLSKHKKAIPVKKDLRLGRIYRTGARPACTCGVEVNGLTDAELGDLRRAYGRQVKPHHGGTSATAKLALDGDPAIRQAIAPVIQYCRMLWEAITHPERALVSQKDLLLWWDYAVTFLGRPFSWAKSRGPLERAALCLERVGWTTHSGALWRDHLDQEVRVDQLSPAVVEDLLSAAMQRMLECQLADKWELPAGVRVTFGLIQGAVRARTAKYIKYQKFLIRTCAREGLWTRRRAQKRGYDASGLCSCGQPDTAHHRLDSCTRADVVAARSDSGVSPIFIQEGHGVEGDLRYRLLPPLDSGATVHLPDAAGHEADCEPETRCNIIDPSAPSVEIAVDGSCSVPLLAAARRAGWALALLDPSGNPPLRVMYGAVPGSLPQRSAMAEHLALAYVGQVVDRPTDVFVGYMAAVIE</sequence>
<protein>
    <submittedName>
        <fullName evidence="1">Uncharacterized protein</fullName>
    </submittedName>
</protein>
<name>A0ABN9R154_9DINO</name>
<proteinExistence type="predicted"/>
<gene>
    <name evidence="1" type="ORF">PCOR1329_LOCUS16393</name>
</gene>
<reference evidence="1" key="1">
    <citation type="submission" date="2023-10" db="EMBL/GenBank/DDBJ databases">
        <authorList>
            <person name="Chen Y."/>
            <person name="Shah S."/>
            <person name="Dougan E. K."/>
            <person name="Thang M."/>
            <person name="Chan C."/>
        </authorList>
    </citation>
    <scope>NUCLEOTIDE SEQUENCE [LARGE SCALE GENOMIC DNA]</scope>
</reference>
<feature type="non-terminal residue" evidence="1">
    <location>
        <position position="549"/>
    </location>
</feature>
<evidence type="ECO:0000313" key="1">
    <source>
        <dbReference type="EMBL" id="CAK0811952.1"/>
    </source>
</evidence>
<dbReference type="EMBL" id="CAUYUJ010005017">
    <property type="protein sequence ID" value="CAK0811952.1"/>
    <property type="molecule type" value="Genomic_DNA"/>
</dbReference>
<keyword evidence="2" id="KW-1185">Reference proteome</keyword>
<dbReference type="Proteomes" id="UP001189429">
    <property type="component" value="Unassembled WGS sequence"/>
</dbReference>
<evidence type="ECO:0000313" key="2">
    <source>
        <dbReference type="Proteomes" id="UP001189429"/>
    </source>
</evidence>